<dbReference type="AlphaFoldDB" id="A0A699YKV4"/>
<accession>A0A699YKV4</accession>
<keyword evidence="2" id="KW-1185">Reference proteome</keyword>
<sequence length="64" mass="6904">MSACLLPGVSPDEGRQRGRLGVEGGFTDSPVHLKAFFDAEAIDGNGWSLNQRQRMNSVPVCQLS</sequence>
<comment type="caution">
    <text evidence="1">The sequence shown here is derived from an EMBL/GenBank/DDBJ whole genome shotgun (WGS) entry which is preliminary data.</text>
</comment>
<protein>
    <submittedName>
        <fullName evidence="1">Uncharacterized protein</fullName>
    </submittedName>
</protein>
<dbReference type="EMBL" id="BLLF01000172">
    <property type="protein sequence ID" value="GFH08618.1"/>
    <property type="molecule type" value="Genomic_DNA"/>
</dbReference>
<proteinExistence type="predicted"/>
<evidence type="ECO:0000313" key="1">
    <source>
        <dbReference type="EMBL" id="GFH08618.1"/>
    </source>
</evidence>
<organism evidence="1 2">
    <name type="scientific">Haematococcus lacustris</name>
    <name type="common">Green alga</name>
    <name type="synonym">Haematococcus pluvialis</name>
    <dbReference type="NCBI Taxonomy" id="44745"/>
    <lineage>
        <taxon>Eukaryota</taxon>
        <taxon>Viridiplantae</taxon>
        <taxon>Chlorophyta</taxon>
        <taxon>core chlorophytes</taxon>
        <taxon>Chlorophyceae</taxon>
        <taxon>CS clade</taxon>
        <taxon>Chlamydomonadales</taxon>
        <taxon>Haematococcaceae</taxon>
        <taxon>Haematococcus</taxon>
    </lineage>
</organism>
<gene>
    <name evidence="1" type="ORF">HaLaN_03605</name>
</gene>
<dbReference type="Proteomes" id="UP000485058">
    <property type="component" value="Unassembled WGS sequence"/>
</dbReference>
<reference evidence="1 2" key="1">
    <citation type="submission" date="2020-02" db="EMBL/GenBank/DDBJ databases">
        <title>Draft genome sequence of Haematococcus lacustris strain NIES-144.</title>
        <authorList>
            <person name="Morimoto D."/>
            <person name="Nakagawa S."/>
            <person name="Yoshida T."/>
            <person name="Sawayama S."/>
        </authorList>
    </citation>
    <scope>NUCLEOTIDE SEQUENCE [LARGE SCALE GENOMIC DNA]</scope>
    <source>
        <strain evidence="1 2">NIES-144</strain>
    </source>
</reference>
<evidence type="ECO:0000313" key="2">
    <source>
        <dbReference type="Proteomes" id="UP000485058"/>
    </source>
</evidence>
<name>A0A699YKV4_HAELA</name>
<feature type="non-terminal residue" evidence="1">
    <location>
        <position position="1"/>
    </location>
</feature>